<evidence type="ECO:0000256" key="1">
    <source>
        <dbReference type="SAM" id="Phobius"/>
    </source>
</evidence>
<keyword evidence="1" id="KW-1133">Transmembrane helix</keyword>
<dbReference type="Proteomes" id="UP000070255">
    <property type="component" value="Unassembled WGS sequence"/>
</dbReference>
<feature type="transmembrane region" description="Helical" evidence="1">
    <location>
        <begin position="23"/>
        <end position="40"/>
    </location>
</feature>
<dbReference type="NCBIfam" id="TIGR03368">
    <property type="entry name" value="cellulose_yhjU"/>
    <property type="match status" value="1"/>
</dbReference>
<organism evidence="2 3">
    <name type="scientific">Burkholderia savannae</name>
    <dbReference type="NCBI Taxonomy" id="1637837"/>
    <lineage>
        <taxon>Bacteria</taxon>
        <taxon>Pseudomonadati</taxon>
        <taxon>Pseudomonadota</taxon>
        <taxon>Betaproteobacteria</taxon>
        <taxon>Burkholderiales</taxon>
        <taxon>Burkholderiaceae</taxon>
        <taxon>Burkholderia</taxon>
        <taxon>pseudomallei group</taxon>
    </lineage>
</organism>
<accession>A0ABR5TBX2</accession>
<protein>
    <submittedName>
        <fullName evidence="2">Cellulose synthase</fullName>
    </submittedName>
</protein>
<keyword evidence="1" id="KW-0812">Transmembrane</keyword>
<feature type="transmembrane region" description="Helical" evidence="1">
    <location>
        <begin position="95"/>
        <end position="113"/>
    </location>
</feature>
<keyword evidence="1" id="KW-0472">Membrane</keyword>
<proteinExistence type="predicted"/>
<keyword evidence="3" id="KW-1185">Reference proteome</keyword>
<gene>
    <name evidence="2" type="ORF">WS72_05175</name>
</gene>
<dbReference type="EMBL" id="LNJQ01000001">
    <property type="protein sequence ID" value="KWZ42326.1"/>
    <property type="molecule type" value="Genomic_DNA"/>
</dbReference>
<dbReference type="RefSeq" id="WP_060821612.1">
    <property type="nucleotide sequence ID" value="NZ_LNJQ01000001.1"/>
</dbReference>
<comment type="caution">
    <text evidence="2">The sequence shown here is derived from an EMBL/GenBank/DDBJ whole genome shotgun (WGS) entry which is preliminary data.</text>
</comment>
<evidence type="ECO:0000313" key="2">
    <source>
        <dbReference type="EMBL" id="KWZ42326.1"/>
    </source>
</evidence>
<reference evidence="2 3" key="1">
    <citation type="submission" date="2015-11" db="EMBL/GenBank/DDBJ databases">
        <authorList>
            <person name="Sahl J."/>
            <person name="Wagner D."/>
            <person name="Keim P."/>
        </authorList>
    </citation>
    <scope>NUCLEOTIDE SEQUENCE [LARGE SCALE GENOMIC DNA]</scope>
    <source>
        <strain evidence="2 3">BDU18</strain>
    </source>
</reference>
<sequence>MTIWNLYFILKIVLFATGHLKPLWLANVGLALALALTAPIRRRGLQALRHVIALAIAVPLIYREAGLPPAARIVEAFGGVKSFSLAYWMELASRYVPPALLLATIAAIVVYGIVNRWVRVATFVLAALIVIPMWQAGEAIVAGARAGAGSSAADARDAARALDHNAALAAFRTRESQRVVTFGHPRIDPATQFDVIVLHVCSLSWDDLDVAKLRNHPLLGRFDYLFTNFSTAASYSGPAAIRVLRATCGQEAHADLYKPASSSCYLFAQLAEAGFAPQTLLNHDGHFDNFLQVVRDNIGAPNAPVLSNADAPVAMHAFDGSPVKDDYATLASWYAKRGTTAGPVALYYNTISLHDGNQLPGSHLTSLDSYPLRARKLMDDFDRFADLIASSGRRAAIVVVPEHGAALRGDRNQVAGLREIPTPRIIHDPVGVRLVGFPGNHGATTVIDEPTSFLALAQLLSNVVSGAPFRPGATLSRYAADLPQTEMVGENEGTVTVKTADGYVVRTPDGVWVGER</sequence>
<dbReference type="Pfam" id="PF11658">
    <property type="entry name" value="CBP_BcsG"/>
    <property type="match status" value="1"/>
</dbReference>
<evidence type="ECO:0000313" key="3">
    <source>
        <dbReference type="Proteomes" id="UP000070255"/>
    </source>
</evidence>
<name>A0ABR5TBX2_9BURK</name>
<feature type="transmembrane region" description="Helical" evidence="1">
    <location>
        <begin position="120"/>
        <end position="137"/>
    </location>
</feature>
<dbReference type="InterPro" id="IPR017744">
    <property type="entry name" value="BcsG"/>
</dbReference>